<evidence type="ECO:0000313" key="5">
    <source>
        <dbReference type="EMBL" id="OWM85609.1"/>
    </source>
</evidence>
<comment type="caution">
    <text evidence="5">The sequence shown here is derived from an EMBL/GenBank/DDBJ whole genome shotgun (WGS) entry which is preliminary data.</text>
</comment>
<keyword evidence="2" id="KW-0325">Glycoprotein</keyword>
<feature type="signal peptide" evidence="3">
    <location>
        <begin position="1"/>
        <end position="28"/>
    </location>
</feature>
<evidence type="ECO:0000256" key="2">
    <source>
        <dbReference type="ARBA" id="ARBA00023180"/>
    </source>
</evidence>
<feature type="domain" description="Phytocyanin" evidence="4">
    <location>
        <begin position="30"/>
        <end position="130"/>
    </location>
</feature>
<reference evidence="6 8" key="3">
    <citation type="submission" date="2017-11" db="EMBL/GenBank/DDBJ databases">
        <title>De-novo sequencing of pomegranate (Punica granatum L.) genome.</title>
        <authorList>
            <person name="Akparov Z."/>
            <person name="Amiraslanov A."/>
            <person name="Hajiyeva S."/>
            <person name="Abbasov M."/>
            <person name="Kaur K."/>
            <person name="Hamwieh A."/>
            <person name="Solovyev V."/>
            <person name="Salamov A."/>
            <person name="Braich B."/>
            <person name="Kosarev P."/>
            <person name="Mahmoud A."/>
            <person name="Hajiyev E."/>
            <person name="Babayeva S."/>
            <person name="Izzatullayeva V."/>
            <person name="Mammadov A."/>
            <person name="Mammadov A."/>
            <person name="Sharifova S."/>
            <person name="Ojaghi J."/>
            <person name="Eynullazada K."/>
            <person name="Bayramov B."/>
            <person name="Abdulazimova A."/>
            <person name="Shahmuradov I."/>
        </authorList>
    </citation>
    <scope>NUCLEOTIDE SEQUENCE [LARGE SCALE GENOMIC DNA]</scope>
    <source>
        <strain evidence="6">AG2017</strain>
        <strain evidence="8">cv. AG2017</strain>
        <tissue evidence="6">Leaf</tissue>
    </source>
</reference>
<feature type="chain" id="PRO_5014072017" description="Phytocyanin domain-containing protein" evidence="3">
    <location>
        <begin position="29"/>
        <end position="187"/>
    </location>
</feature>
<dbReference type="Proteomes" id="UP000197138">
    <property type="component" value="Unassembled WGS sequence"/>
</dbReference>
<dbReference type="STRING" id="22663.A0A218XLR0"/>
<dbReference type="AlphaFoldDB" id="A0A218XLR0"/>
<organism evidence="5 7">
    <name type="scientific">Punica granatum</name>
    <name type="common">Pomegranate</name>
    <dbReference type="NCBI Taxonomy" id="22663"/>
    <lineage>
        <taxon>Eukaryota</taxon>
        <taxon>Viridiplantae</taxon>
        <taxon>Streptophyta</taxon>
        <taxon>Embryophyta</taxon>
        <taxon>Tracheophyta</taxon>
        <taxon>Spermatophyta</taxon>
        <taxon>Magnoliopsida</taxon>
        <taxon>eudicotyledons</taxon>
        <taxon>Gunneridae</taxon>
        <taxon>Pentapetalae</taxon>
        <taxon>rosids</taxon>
        <taxon>malvids</taxon>
        <taxon>Myrtales</taxon>
        <taxon>Lythraceae</taxon>
        <taxon>Punica</taxon>
    </lineage>
</organism>
<reference evidence="5" key="2">
    <citation type="submission" date="2017-06" db="EMBL/GenBank/DDBJ databases">
        <title>The pomegranate genome and the genomics of punicalagin biosynthesis.</title>
        <authorList>
            <person name="Xu C."/>
        </authorList>
    </citation>
    <scope>NUCLEOTIDE SEQUENCE [LARGE SCALE GENOMIC DNA]</scope>
    <source>
        <tissue evidence="5">Fresh leaf</tissue>
    </source>
</reference>
<keyword evidence="3" id="KW-0732">Signal</keyword>
<dbReference type="PROSITE" id="PS51485">
    <property type="entry name" value="PHYTOCYANIN"/>
    <property type="match status" value="1"/>
</dbReference>
<evidence type="ECO:0000313" key="7">
    <source>
        <dbReference type="Proteomes" id="UP000197138"/>
    </source>
</evidence>
<dbReference type="FunFam" id="2.60.40.420:FF:000034">
    <property type="entry name" value="Cupredoxin superfamily protein"/>
    <property type="match status" value="1"/>
</dbReference>
<proteinExistence type="predicted"/>
<dbReference type="EMBL" id="PGOL01004405">
    <property type="protein sequence ID" value="PKI37421.1"/>
    <property type="molecule type" value="Genomic_DNA"/>
</dbReference>
<dbReference type="InterPro" id="IPR008972">
    <property type="entry name" value="Cupredoxin"/>
</dbReference>
<gene>
    <name evidence="5" type="ORF">CDL15_Pgr029032</name>
    <name evidence="6" type="ORF">CRG98_042207</name>
</gene>
<dbReference type="GO" id="GO:0009055">
    <property type="term" value="F:electron transfer activity"/>
    <property type="evidence" value="ECO:0007669"/>
    <property type="project" value="InterPro"/>
</dbReference>
<evidence type="ECO:0000313" key="6">
    <source>
        <dbReference type="EMBL" id="PKI37421.1"/>
    </source>
</evidence>
<dbReference type="InterPro" id="IPR003245">
    <property type="entry name" value="Phytocyanin_dom"/>
</dbReference>
<dbReference type="EMBL" id="MTKT01001158">
    <property type="protein sequence ID" value="OWM85609.1"/>
    <property type="molecule type" value="Genomic_DNA"/>
</dbReference>
<evidence type="ECO:0000313" key="8">
    <source>
        <dbReference type="Proteomes" id="UP000233551"/>
    </source>
</evidence>
<reference evidence="7" key="1">
    <citation type="journal article" date="2017" name="Plant J.">
        <title>The pomegranate (Punica granatum L.) genome and the genomics of punicalagin biosynthesis.</title>
        <authorList>
            <person name="Qin G."/>
            <person name="Xu C."/>
            <person name="Ming R."/>
            <person name="Tang H."/>
            <person name="Guyot R."/>
            <person name="Kramer E.M."/>
            <person name="Hu Y."/>
            <person name="Yi X."/>
            <person name="Qi Y."/>
            <person name="Xu X."/>
            <person name="Gao Z."/>
            <person name="Pan H."/>
            <person name="Jian J."/>
            <person name="Tian Y."/>
            <person name="Yue Z."/>
            <person name="Xu Y."/>
        </authorList>
    </citation>
    <scope>NUCLEOTIDE SEQUENCE [LARGE SCALE GENOMIC DNA]</scope>
    <source>
        <strain evidence="7">cv. Dabenzi</strain>
    </source>
</reference>
<dbReference type="Pfam" id="PF02298">
    <property type="entry name" value="Cu_bind_like"/>
    <property type="match status" value="1"/>
</dbReference>
<protein>
    <recommendedName>
        <fullName evidence="4">Phytocyanin domain-containing protein</fullName>
    </recommendedName>
</protein>
<dbReference type="GO" id="GO:0005886">
    <property type="term" value="C:plasma membrane"/>
    <property type="evidence" value="ECO:0007669"/>
    <property type="project" value="TreeGrafter"/>
</dbReference>
<dbReference type="GeneID" id="116208855"/>
<dbReference type="SUPFAM" id="SSF49503">
    <property type="entry name" value="Cupredoxins"/>
    <property type="match status" value="1"/>
</dbReference>
<sequence>MAAGWEGTVVAALLSGILMAALASPAGAQVHHVVGGDVGWDPSSDIASWAAGRIFSVGDKIWFAYSAAQESIVELRSKEEYESCDVANPIRMYKDGIDAVLLEEEGIRYFASSRAENCKSGLRLPVAVHPPGKHQQPVTMQIAASELRTLAGAAEPTSPSGSHQPSGPSTLLLSSLFLGIGLWYWAL</sequence>
<dbReference type="PANTHER" id="PTHR33021:SF31">
    <property type="entry name" value="OS02G0720100 PROTEIN"/>
    <property type="match status" value="1"/>
</dbReference>
<keyword evidence="8" id="KW-1185">Reference proteome</keyword>
<dbReference type="Proteomes" id="UP000233551">
    <property type="component" value="Unassembled WGS sequence"/>
</dbReference>
<evidence type="ECO:0000256" key="1">
    <source>
        <dbReference type="ARBA" id="ARBA00023157"/>
    </source>
</evidence>
<dbReference type="Gene3D" id="2.60.40.420">
    <property type="entry name" value="Cupredoxins - blue copper proteins"/>
    <property type="match status" value="1"/>
</dbReference>
<dbReference type="CDD" id="cd04216">
    <property type="entry name" value="Phytocyanin"/>
    <property type="match status" value="1"/>
</dbReference>
<evidence type="ECO:0000256" key="3">
    <source>
        <dbReference type="SAM" id="SignalP"/>
    </source>
</evidence>
<evidence type="ECO:0000259" key="4">
    <source>
        <dbReference type="PROSITE" id="PS51485"/>
    </source>
</evidence>
<dbReference type="InterPro" id="IPR039391">
    <property type="entry name" value="Phytocyanin-like"/>
</dbReference>
<keyword evidence="1" id="KW-1015">Disulfide bond</keyword>
<name>A0A218XLR0_PUNGR</name>
<dbReference type="PANTHER" id="PTHR33021">
    <property type="entry name" value="BLUE COPPER PROTEIN"/>
    <property type="match status" value="1"/>
</dbReference>
<accession>A0A218XLR0</accession>
<dbReference type="OrthoDB" id="1896188at2759"/>